<accession>A0A8H7PWN1</accession>
<evidence type="ECO:0000313" key="4">
    <source>
        <dbReference type="EMBL" id="KAG2181095.1"/>
    </source>
</evidence>
<evidence type="ECO:0000259" key="3">
    <source>
        <dbReference type="PROSITE" id="PS51677"/>
    </source>
</evidence>
<dbReference type="PANTHER" id="PTHR10587">
    <property type="entry name" value="GLYCOSYL TRANSFERASE-RELATED"/>
    <property type="match status" value="1"/>
</dbReference>
<dbReference type="AlphaFoldDB" id="A0A8H7PWN1"/>
<feature type="domain" description="NodB homology" evidence="3">
    <location>
        <begin position="145"/>
        <end position="344"/>
    </location>
</feature>
<dbReference type="SUPFAM" id="SSF88713">
    <property type="entry name" value="Glycoside hydrolase/deacetylase"/>
    <property type="match status" value="1"/>
</dbReference>
<evidence type="ECO:0000313" key="5">
    <source>
        <dbReference type="Proteomes" id="UP000654370"/>
    </source>
</evidence>
<sequence>MHPYTILGLSACITAAMAQGGEILPQTSPAFLADVPRPTGVATSAPQKPYPTGALDMNFKLDLKKYPTTKEVPPVNNEEVKKAIAAIDWSKVPKIAPRKKLATGDLDVKSYDNIKDPDCWWSATICKQPKLSYIPPDYYQCPTAGDWGLNYDDGPLNPFHFDAPEEWAEPALYDALTKQNQTATLFYIGSYVVTYPTAAQRALNSGNVLCSHTWSHKQMTTLTNEQLVAEFYWSLKSIKEATGVTVKCWRPPFGDVDDRVRAIAHQMGMRTFIWDQDSFDWNIGPNTPTSKVDGYFEKWISARTGNQDNEHGHVTLQHELNADTVHNAIKWLPQVTKNFNVMPIHQCLDDTSPYWEESFVYPKRDGTVPANAATTNSTSTGTNSGETKDSTGNAGAVTSNESGASHLQLTVLPGMITLAMVYNFFM</sequence>
<feature type="signal peptide" evidence="2">
    <location>
        <begin position="1"/>
        <end position="18"/>
    </location>
</feature>
<keyword evidence="2" id="KW-0732">Signal</keyword>
<dbReference type="Proteomes" id="UP000654370">
    <property type="component" value="Unassembled WGS sequence"/>
</dbReference>
<dbReference type="GO" id="GO:0016020">
    <property type="term" value="C:membrane"/>
    <property type="evidence" value="ECO:0007669"/>
    <property type="project" value="TreeGrafter"/>
</dbReference>
<gene>
    <name evidence="4" type="ORF">INT43_008677</name>
</gene>
<feature type="compositionally biased region" description="Polar residues" evidence="1">
    <location>
        <begin position="390"/>
        <end position="400"/>
    </location>
</feature>
<feature type="chain" id="PRO_5034707824" description="NodB homology domain-containing protein" evidence="2">
    <location>
        <begin position="19"/>
        <end position="426"/>
    </location>
</feature>
<name>A0A8H7PWN1_MORIS</name>
<evidence type="ECO:0000256" key="2">
    <source>
        <dbReference type="SAM" id="SignalP"/>
    </source>
</evidence>
<dbReference type="InterPro" id="IPR050248">
    <property type="entry name" value="Polysacc_deacetylase_ArnD"/>
</dbReference>
<dbReference type="InterPro" id="IPR011330">
    <property type="entry name" value="Glyco_hydro/deAcase_b/a-brl"/>
</dbReference>
<dbReference type="GO" id="GO:0004099">
    <property type="term" value="F:chitin deacetylase activity"/>
    <property type="evidence" value="ECO:0007669"/>
    <property type="project" value="TreeGrafter"/>
</dbReference>
<dbReference type="EMBL" id="JAEPQZ010000005">
    <property type="protein sequence ID" value="KAG2181095.1"/>
    <property type="molecule type" value="Genomic_DNA"/>
</dbReference>
<feature type="compositionally biased region" description="Low complexity" evidence="1">
    <location>
        <begin position="370"/>
        <end position="385"/>
    </location>
</feature>
<dbReference type="PANTHER" id="PTHR10587:SF98">
    <property type="entry name" value="CHITIN DEACETYLASE"/>
    <property type="match status" value="1"/>
</dbReference>
<keyword evidence="5" id="KW-1185">Reference proteome</keyword>
<dbReference type="Pfam" id="PF01522">
    <property type="entry name" value="Polysacc_deac_1"/>
    <property type="match status" value="1"/>
</dbReference>
<feature type="region of interest" description="Disordered" evidence="1">
    <location>
        <begin position="366"/>
        <end position="400"/>
    </location>
</feature>
<dbReference type="InterPro" id="IPR002509">
    <property type="entry name" value="NODB_dom"/>
</dbReference>
<proteinExistence type="predicted"/>
<evidence type="ECO:0000256" key="1">
    <source>
        <dbReference type="SAM" id="MobiDB-lite"/>
    </source>
</evidence>
<comment type="caution">
    <text evidence="4">The sequence shown here is derived from an EMBL/GenBank/DDBJ whole genome shotgun (WGS) entry which is preliminary data.</text>
</comment>
<dbReference type="OrthoDB" id="407355at2759"/>
<dbReference type="PROSITE" id="PS51677">
    <property type="entry name" value="NODB"/>
    <property type="match status" value="1"/>
</dbReference>
<dbReference type="GO" id="GO:0005975">
    <property type="term" value="P:carbohydrate metabolic process"/>
    <property type="evidence" value="ECO:0007669"/>
    <property type="project" value="InterPro"/>
</dbReference>
<dbReference type="Gene3D" id="3.20.20.370">
    <property type="entry name" value="Glycoside hydrolase/deacetylase"/>
    <property type="match status" value="1"/>
</dbReference>
<reference evidence="4" key="1">
    <citation type="submission" date="2020-12" db="EMBL/GenBank/DDBJ databases">
        <title>Metabolic potential, ecology and presence of endohyphal bacteria is reflected in genomic diversity of Mucoromycotina.</title>
        <authorList>
            <person name="Muszewska A."/>
            <person name="Okrasinska A."/>
            <person name="Steczkiewicz K."/>
            <person name="Drgas O."/>
            <person name="Orlowska M."/>
            <person name="Perlinska-Lenart U."/>
            <person name="Aleksandrzak-Piekarczyk T."/>
            <person name="Szatraj K."/>
            <person name="Zielenkiewicz U."/>
            <person name="Pilsyk S."/>
            <person name="Malc E."/>
            <person name="Mieczkowski P."/>
            <person name="Kruszewska J.S."/>
            <person name="Biernat P."/>
            <person name="Pawlowska J."/>
        </authorList>
    </citation>
    <scope>NUCLEOTIDE SEQUENCE</scope>
    <source>
        <strain evidence="4">WA0000067209</strain>
    </source>
</reference>
<organism evidence="4 5">
    <name type="scientific">Mortierella isabellina</name>
    <name type="common">Filamentous fungus</name>
    <name type="synonym">Umbelopsis isabellina</name>
    <dbReference type="NCBI Taxonomy" id="91625"/>
    <lineage>
        <taxon>Eukaryota</taxon>
        <taxon>Fungi</taxon>
        <taxon>Fungi incertae sedis</taxon>
        <taxon>Mucoromycota</taxon>
        <taxon>Mucoromycotina</taxon>
        <taxon>Umbelopsidomycetes</taxon>
        <taxon>Umbelopsidales</taxon>
        <taxon>Umbelopsidaceae</taxon>
        <taxon>Umbelopsis</taxon>
    </lineage>
</organism>
<protein>
    <recommendedName>
        <fullName evidence="3">NodB homology domain-containing protein</fullName>
    </recommendedName>
</protein>
<dbReference type="GO" id="GO:0009272">
    <property type="term" value="P:fungal-type cell wall biogenesis"/>
    <property type="evidence" value="ECO:0007669"/>
    <property type="project" value="UniProtKB-ARBA"/>
</dbReference>